<dbReference type="GO" id="GO:0005786">
    <property type="term" value="C:signal recognition particle, endoplasmic reticulum targeting"/>
    <property type="evidence" value="ECO:0007669"/>
    <property type="project" value="UniProtKB-KW"/>
</dbReference>
<dbReference type="SUPFAM" id="SSF54762">
    <property type="entry name" value="Signal recognition particle alu RNA binding heterodimer, SRP9/14"/>
    <property type="match status" value="1"/>
</dbReference>
<dbReference type="AlphaFoldDB" id="A0A1J1IAU5"/>
<dbReference type="PANTHER" id="PTHR12834">
    <property type="entry name" value="SIGNAL RECOGNITION PARTICLE 9 KDA PROTEIN"/>
    <property type="match status" value="1"/>
</dbReference>
<dbReference type="FunFam" id="3.30.720.10:FF:000001">
    <property type="entry name" value="Signal recognition particle 9 kDa protein"/>
    <property type="match status" value="1"/>
</dbReference>
<dbReference type="GO" id="GO:0006614">
    <property type="term" value="P:SRP-dependent cotranslational protein targeting to membrane"/>
    <property type="evidence" value="ECO:0007669"/>
    <property type="project" value="InterPro"/>
</dbReference>
<accession>A0A1J1IAU5</accession>
<dbReference type="GO" id="GO:0008312">
    <property type="term" value="F:7S RNA binding"/>
    <property type="evidence" value="ECO:0007669"/>
    <property type="project" value="InterPro"/>
</dbReference>
<dbReference type="PANTHER" id="PTHR12834:SF12">
    <property type="entry name" value="SIGNAL RECOGNITION PARTICLE 9 KDA PROTEIN"/>
    <property type="match status" value="1"/>
</dbReference>
<feature type="domain" description="SRP9" evidence="10">
    <location>
        <begin position="5"/>
        <end position="72"/>
    </location>
</feature>
<organism evidence="11 12">
    <name type="scientific">Clunio marinus</name>
    <dbReference type="NCBI Taxonomy" id="568069"/>
    <lineage>
        <taxon>Eukaryota</taxon>
        <taxon>Metazoa</taxon>
        <taxon>Ecdysozoa</taxon>
        <taxon>Arthropoda</taxon>
        <taxon>Hexapoda</taxon>
        <taxon>Insecta</taxon>
        <taxon>Pterygota</taxon>
        <taxon>Neoptera</taxon>
        <taxon>Endopterygota</taxon>
        <taxon>Diptera</taxon>
        <taxon>Nematocera</taxon>
        <taxon>Chironomoidea</taxon>
        <taxon>Chironomidae</taxon>
        <taxon>Clunio</taxon>
    </lineage>
</organism>
<evidence type="ECO:0000256" key="6">
    <source>
        <dbReference type="ARBA" id="ARBA00023135"/>
    </source>
</evidence>
<name>A0A1J1IAU5_9DIPT</name>
<comment type="function">
    <text evidence="8 9">Component of the signal recognition particle (SRP) complex, a ribonucleoprotein complex that mediates the cotranslational targeting of secretory and membrane proteins to the endoplasmic reticulum (ER). SRP9 together with SRP14 and the Alu portion of the SRP RNA, constitutes the elongation arrest domain of SRP. The complex of SRP9 and SRP14 is required for SRP RNA binding.</text>
</comment>
<keyword evidence="5 9" id="KW-0694">RNA-binding</keyword>
<sequence length="77" mass="8991">MVYAKTFEDFEVAAEAMLLDNPEKCRYSMKYSHSKKALVLKVTNNEKCVQYKTENQPDLKKIEKFTGNVMNHITNKD</sequence>
<evidence type="ECO:0000313" key="11">
    <source>
        <dbReference type="EMBL" id="CRK96086.1"/>
    </source>
</evidence>
<dbReference type="GO" id="GO:0005829">
    <property type="term" value="C:cytosol"/>
    <property type="evidence" value="ECO:0007669"/>
    <property type="project" value="UniProtKB-ARBA"/>
</dbReference>
<evidence type="ECO:0000313" key="12">
    <source>
        <dbReference type="Proteomes" id="UP000183832"/>
    </source>
</evidence>
<keyword evidence="6 9" id="KW-0733">Signal recognition particle</keyword>
<protein>
    <recommendedName>
        <fullName evidence="3 9">Signal recognition particle 9 kDa protein</fullName>
        <shortName evidence="9">SRP9</shortName>
    </recommendedName>
</protein>
<evidence type="ECO:0000256" key="4">
    <source>
        <dbReference type="ARBA" id="ARBA00022490"/>
    </source>
</evidence>
<comment type="subcellular location">
    <subcellularLocation>
        <location evidence="1 9">Cytoplasm</location>
    </subcellularLocation>
</comment>
<gene>
    <name evidence="11" type="ORF">CLUMA_CG009522</name>
</gene>
<evidence type="ECO:0000256" key="3">
    <source>
        <dbReference type="ARBA" id="ARBA00020414"/>
    </source>
</evidence>
<dbReference type="EMBL" id="CVRI01000043">
    <property type="protein sequence ID" value="CRK96086.1"/>
    <property type="molecule type" value="Genomic_DNA"/>
</dbReference>
<evidence type="ECO:0000256" key="1">
    <source>
        <dbReference type="ARBA" id="ARBA00004496"/>
    </source>
</evidence>
<keyword evidence="4 9" id="KW-0963">Cytoplasm</keyword>
<dbReference type="InterPro" id="IPR008832">
    <property type="entry name" value="SRP9"/>
</dbReference>
<dbReference type="GO" id="GO:0045900">
    <property type="term" value="P:negative regulation of translational elongation"/>
    <property type="evidence" value="ECO:0007669"/>
    <property type="project" value="InterPro"/>
</dbReference>
<keyword evidence="12" id="KW-1185">Reference proteome</keyword>
<dbReference type="InterPro" id="IPR009018">
    <property type="entry name" value="Signal_recog_particle_SRP9/14"/>
</dbReference>
<evidence type="ECO:0000256" key="8">
    <source>
        <dbReference type="ARBA" id="ARBA00045462"/>
    </source>
</evidence>
<proteinExistence type="inferred from homology"/>
<dbReference type="OrthoDB" id="360923at2759"/>
<evidence type="ECO:0000256" key="2">
    <source>
        <dbReference type="ARBA" id="ARBA00009193"/>
    </source>
</evidence>
<dbReference type="PIRSF" id="PIRSF017029">
    <property type="entry name" value="Signal_recog_particle_SRP9"/>
    <property type="match status" value="1"/>
</dbReference>
<dbReference type="Proteomes" id="UP000183832">
    <property type="component" value="Unassembled WGS sequence"/>
</dbReference>
<evidence type="ECO:0000256" key="7">
    <source>
        <dbReference type="ARBA" id="ARBA00023274"/>
    </source>
</evidence>
<evidence type="ECO:0000259" key="10">
    <source>
        <dbReference type="Pfam" id="PF05486"/>
    </source>
</evidence>
<keyword evidence="7 9" id="KW-0687">Ribonucleoprotein</keyword>
<evidence type="ECO:0000256" key="9">
    <source>
        <dbReference type="PIRNR" id="PIRNR017029"/>
    </source>
</evidence>
<reference evidence="11 12" key="1">
    <citation type="submission" date="2015-04" db="EMBL/GenBank/DDBJ databases">
        <authorList>
            <person name="Syromyatnikov M.Y."/>
            <person name="Popov V.N."/>
        </authorList>
    </citation>
    <scope>NUCLEOTIDE SEQUENCE [LARGE SCALE GENOMIC DNA]</scope>
</reference>
<dbReference type="STRING" id="568069.A0A1J1IAU5"/>
<evidence type="ECO:0000256" key="5">
    <source>
        <dbReference type="ARBA" id="ARBA00022884"/>
    </source>
</evidence>
<dbReference type="InterPro" id="IPR039914">
    <property type="entry name" value="SRP9-like"/>
</dbReference>
<dbReference type="Gene3D" id="3.30.720.10">
    <property type="entry name" value="Signal recognition particle alu RNA binding heterodimer, srp9/1"/>
    <property type="match status" value="1"/>
</dbReference>
<comment type="similarity">
    <text evidence="2 9">Belongs to the SRP9 family.</text>
</comment>
<dbReference type="Pfam" id="PF05486">
    <property type="entry name" value="SRP9-21"/>
    <property type="match status" value="1"/>
</dbReference>
<dbReference type="InterPro" id="IPR039432">
    <property type="entry name" value="SRP9_dom"/>
</dbReference>